<evidence type="ECO:0000313" key="4">
    <source>
        <dbReference type="EMBL" id="CAJ0597076.1"/>
    </source>
</evidence>
<evidence type="ECO:0000313" key="5">
    <source>
        <dbReference type="Proteomes" id="UP001176961"/>
    </source>
</evidence>
<dbReference type="GO" id="GO:0016020">
    <property type="term" value="C:membrane"/>
    <property type="evidence" value="ECO:0007669"/>
    <property type="project" value="UniProtKB-SubCell"/>
</dbReference>
<evidence type="ECO:0000259" key="3">
    <source>
        <dbReference type="Pfam" id="PF02931"/>
    </source>
</evidence>
<dbReference type="Pfam" id="PF02931">
    <property type="entry name" value="Neur_chan_LBD"/>
    <property type="match status" value="1"/>
</dbReference>
<feature type="domain" description="Neurotransmitter-gated ion-channel ligand-binding" evidence="3">
    <location>
        <begin position="22"/>
        <end position="133"/>
    </location>
</feature>
<dbReference type="Proteomes" id="UP001176961">
    <property type="component" value="Unassembled WGS sequence"/>
</dbReference>
<dbReference type="AlphaFoldDB" id="A0AA36GRN1"/>
<evidence type="ECO:0000256" key="1">
    <source>
        <dbReference type="ARBA" id="ARBA00004141"/>
    </source>
</evidence>
<dbReference type="EMBL" id="CATQJL010000223">
    <property type="protein sequence ID" value="CAJ0597076.1"/>
    <property type="molecule type" value="Genomic_DNA"/>
</dbReference>
<keyword evidence="2" id="KW-0472">Membrane</keyword>
<name>A0AA36GRN1_CYLNA</name>
<reference evidence="4" key="1">
    <citation type="submission" date="2023-07" db="EMBL/GenBank/DDBJ databases">
        <authorList>
            <consortium name="CYATHOMIX"/>
        </authorList>
    </citation>
    <scope>NUCLEOTIDE SEQUENCE</scope>
    <source>
        <strain evidence="4">N/A</strain>
    </source>
</reference>
<organism evidence="4 5">
    <name type="scientific">Cylicocyclus nassatus</name>
    <name type="common">Nematode worm</name>
    <dbReference type="NCBI Taxonomy" id="53992"/>
    <lineage>
        <taxon>Eukaryota</taxon>
        <taxon>Metazoa</taxon>
        <taxon>Ecdysozoa</taxon>
        <taxon>Nematoda</taxon>
        <taxon>Chromadorea</taxon>
        <taxon>Rhabditida</taxon>
        <taxon>Rhabditina</taxon>
        <taxon>Rhabditomorpha</taxon>
        <taxon>Strongyloidea</taxon>
        <taxon>Strongylidae</taxon>
        <taxon>Cylicocyclus</taxon>
    </lineage>
</organism>
<dbReference type="InterPro" id="IPR006202">
    <property type="entry name" value="Neur_chan_lig-bd"/>
</dbReference>
<dbReference type="Gene3D" id="2.70.170.10">
    <property type="entry name" value="Neurotransmitter-gated ion-channel ligand-binding domain"/>
    <property type="match status" value="1"/>
</dbReference>
<proteinExistence type="predicted"/>
<dbReference type="SUPFAM" id="SSF63712">
    <property type="entry name" value="Nicotinic receptor ligand binding domain-like"/>
    <property type="match status" value="1"/>
</dbReference>
<evidence type="ECO:0000256" key="2">
    <source>
        <dbReference type="ARBA" id="ARBA00023136"/>
    </source>
</evidence>
<keyword evidence="5" id="KW-1185">Reference proteome</keyword>
<dbReference type="InterPro" id="IPR006201">
    <property type="entry name" value="Neur_channel"/>
</dbReference>
<dbReference type="PROSITE" id="PS00236">
    <property type="entry name" value="NEUROTR_ION_CHANNEL"/>
    <property type="match status" value="1"/>
</dbReference>
<accession>A0AA36GRN1</accession>
<dbReference type="PANTHER" id="PTHR18945">
    <property type="entry name" value="NEUROTRANSMITTER GATED ION CHANNEL"/>
    <property type="match status" value="1"/>
</dbReference>
<comment type="caution">
    <text evidence="4">The sequence shown here is derived from an EMBL/GenBank/DDBJ whole genome shotgun (WGS) entry which is preliminary data.</text>
</comment>
<dbReference type="InterPro" id="IPR036734">
    <property type="entry name" value="Neur_chan_lig-bd_sf"/>
</dbReference>
<comment type="subcellular location">
    <subcellularLocation>
        <location evidence="1">Membrane</location>
        <topology evidence="1">Multi-pass membrane protein</topology>
    </subcellularLocation>
</comment>
<protein>
    <recommendedName>
        <fullName evidence="3">Neurotransmitter-gated ion-channel ligand-binding domain-containing protein</fullName>
    </recommendedName>
</protein>
<gene>
    <name evidence="4" type="ORF">CYNAS_LOCUS9059</name>
</gene>
<dbReference type="GO" id="GO:0004888">
    <property type="term" value="F:transmembrane signaling receptor activity"/>
    <property type="evidence" value="ECO:0007669"/>
    <property type="project" value="InterPro"/>
</dbReference>
<dbReference type="InterPro" id="IPR018000">
    <property type="entry name" value="Neurotransmitter_ion_chnl_CS"/>
</dbReference>
<dbReference type="GO" id="GO:0005230">
    <property type="term" value="F:extracellular ligand-gated monoatomic ion channel activity"/>
    <property type="evidence" value="ECO:0007669"/>
    <property type="project" value="InterPro"/>
</dbReference>
<sequence>MKYRCTLDRHLELNIRPVVVNLTLNYARLLTIDWFDARLVWNPLEYDEIGGFLADIKLIWRPEFSPYDSLSILDIMESATHCAYVHRNGSIKFAVANDISFFCPLNLKKFPFDEQVCSLVLASYGLKYREIEINGVISCGFDISYARTTEPFIRSKDNGIKVKASTSLIAFKQARKHA</sequence>